<gene>
    <name evidence="1" type="ORF">ACFO3D_13685</name>
</gene>
<dbReference type="InterPro" id="IPR048146">
    <property type="entry name" value="RAxF_45-like"/>
</dbReference>
<sequence length="42" mass="4701">MLNQAVLVRGCWMDFLYFCRAKFAVAVANGTRMPFSSNSIAI</sequence>
<reference evidence="2" key="1">
    <citation type="journal article" date="2019" name="Int. J. Syst. Evol. Microbiol.">
        <title>The Global Catalogue of Microorganisms (GCM) 10K type strain sequencing project: providing services to taxonomists for standard genome sequencing and annotation.</title>
        <authorList>
            <consortium name="The Broad Institute Genomics Platform"/>
            <consortium name="The Broad Institute Genome Sequencing Center for Infectious Disease"/>
            <person name="Wu L."/>
            <person name="Ma J."/>
        </authorList>
    </citation>
    <scope>NUCLEOTIDE SEQUENCE [LARGE SCALE GENOMIC DNA]</scope>
    <source>
        <strain evidence="2">CGMCC 4.7426</strain>
    </source>
</reference>
<dbReference type="Proteomes" id="UP001595989">
    <property type="component" value="Unassembled WGS sequence"/>
</dbReference>
<name>A0ABV9DMP6_9BACI</name>
<dbReference type="EMBL" id="JBHSFU010000007">
    <property type="protein sequence ID" value="MFC4559245.1"/>
    <property type="molecule type" value="Genomic_DNA"/>
</dbReference>
<protein>
    <submittedName>
        <fullName evidence="1">RAxF-45 family protein</fullName>
    </submittedName>
</protein>
<proteinExistence type="predicted"/>
<keyword evidence="2" id="KW-1185">Reference proteome</keyword>
<organism evidence="1 2">
    <name type="scientific">Virgibacillus kekensis</name>
    <dbReference type="NCBI Taxonomy" id="202261"/>
    <lineage>
        <taxon>Bacteria</taxon>
        <taxon>Bacillati</taxon>
        <taxon>Bacillota</taxon>
        <taxon>Bacilli</taxon>
        <taxon>Bacillales</taxon>
        <taxon>Bacillaceae</taxon>
        <taxon>Virgibacillus</taxon>
    </lineage>
</organism>
<evidence type="ECO:0000313" key="1">
    <source>
        <dbReference type="EMBL" id="MFC4559245.1"/>
    </source>
</evidence>
<dbReference type="NCBIfam" id="NF041642">
    <property type="entry name" value="RAxF_45"/>
    <property type="match status" value="1"/>
</dbReference>
<evidence type="ECO:0000313" key="2">
    <source>
        <dbReference type="Proteomes" id="UP001595989"/>
    </source>
</evidence>
<comment type="caution">
    <text evidence="1">The sequence shown here is derived from an EMBL/GenBank/DDBJ whole genome shotgun (WGS) entry which is preliminary data.</text>
</comment>
<dbReference type="RefSeq" id="WP_390296993.1">
    <property type="nucleotide sequence ID" value="NZ_JBHSFU010000007.1"/>
</dbReference>
<accession>A0ABV9DMP6</accession>